<dbReference type="KEGG" id="bcai:K788_00015370"/>
<dbReference type="InterPro" id="IPR023772">
    <property type="entry name" value="DNA-bd_HTH_TetR-type_CS"/>
</dbReference>
<name>A0A0P0RE09_9BURK</name>
<dbReference type="Gene3D" id="1.10.10.60">
    <property type="entry name" value="Homeodomain-like"/>
    <property type="match status" value="1"/>
</dbReference>
<protein>
    <submittedName>
        <fullName evidence="7">Transcriptional regulator, TetR family</fullName>
    </submittedName>
</protein>
<dbReference type="PANTHER" id="PTHR47506:SF7">
    <property type="entry name" value="TRANSCRIPTIONAL REGULATORY PROTEIN"/>
    <property type="match status" value="1"/>
</dbReference>
<dbReference type="InterPro" id="IPR001647">
    <property type="entry name" value="HTH_TetR"/>
</dbReference>
<dbReference type="PROSITE" id="PS50977">
    <property type="entry name" value="HTH_TETR_2"/>
    <property type="match status" value="1"/>
</dbReference>
<evidence type="ECO:0000256" key="1">
    <source>
        <dbReference type="ARBA" id="ARBA00022491"/>
    </source>
</evidence>
<keyword evidence="1" id="KW-0678">Repressor</keyword>
<evidence type="ECO:0000256" key="4">
    <source>
        <dbReference type="ARBA" id="ARBA00023163"/>
    </source>
</evidence>
<dbReference type="SUPFAM" id="SSF48498">
    <property type="entry name" value="Tetracyclin repressor-like, C-terminal domain"/>
    <property type="match status" value="1"/>
</dbReference>
<keyword evidence="2" id="KW-0805">Transcription regulation</keyword>
<evidence type="ECO:0000313" key="7">
    <source>
        <dbReference type="EMBL" id="ALL66723.1"/>
    </source>
</evidence>
<feature type="domain" description="HTH tetR-type" evidence="6">
    <location>
        <begin position="9"/>
        <end position="69"/>
    </location>
</feature>
<gene>
    <name evidence="7" type="ORF">K788_00015370</name>
</gene>
<dbReference type="PRINTS" id="PR00455">
    <property type="entry name" value="HTHTETR"/>
</dbReference>
<dbReference type="PANTHER" id="PTHR47506">
    <property type="entry name" value="TRANSCRIPTIONAL REGULATORY PROTEIN"/>
    <property type="match status" value="1"/>
</dbReference>
<proteinExistence type="predicted"/>
<dbReference type="Pfam" id="PF00440">
    <property type="entry name" value="TetR_N"/>
    <property type="match status" value="1"/>
</dbReference>
<sequence length="184" mass="20239">MRYPPAETAEKHARILEQASMLFRERGFSGVSLSEIMKATGLTHGAFYHHFESKEHLIAESIEDTSAKALESMREGSARGVPRTQYVDGYLTEGHRDDRGNGCMMAGLAGEIAREPAAQPAFTQHVEGMIKGFTEARGTTRKKNARRDAIHTLSSIVGALILARAVDDPELSEEILRETRAALD</sequence>
<dbReference type="GO" id="GO:0003677">
    <property type="term" value="F:DNA binding"/>
    <property type="evidence" value="ECO:0007669"/>
    <property type="project" value="UniProtKB-UniRule"/>
</dbReference>
<dbReference type="RefSeq" id="WP_035988174.1">
    <property type="nucleotide sequence ID" value="NZ_CP012747.1"/>
</dbReference>
<dbReference type="Gene3D" id="1.10.357.10">
    <property type="entry name" value="Tetracycline Repressor, domain 2"/>
    <property type="match status" value="1"/>
</dbReference>
<reference evidence="7 8" key="1">
    <citation type="journal article" date="2014" name="Genome Announc.">
        <title>Draft Genome Sequence of the Haloacid-Degrading Burkholderia caribensis Strain MBA4.</title>
        <authorList>
            <person name="Pan Y."/>
            <person name="Kong K.F."/>
            <person name="Tsang J.S."/>
        </authorList>
    </citation>
    <scope>NUCLEOTIDE SEQUENCE [LARGE SCALE GENOMIC DNA]</scope>
    <source>
        <strain evidence="7 8">MBA4</strain>
    </source>
</reference>
<dbReference type="PROSITE" id="PS01081">
    <property type="entry name" value="HTH_TETR_1"/>
    <property type="match status" value="1"/>
</dbReference>
<evidence type="ECO:0000256" key="5">
    <source>
        <dbReference type="PROSITE-ProRule" id="PRU00335"/>
    </source>
</evidence>
<feature type="DNA-binding region" description="H-T-H motif" evidence="5">
    <location>
        <begin position="32"/>
        <end position="51"/>
    </location>
</feature>
<keyword evidence="3 5" id="KW-0238">DNA-binding</keyword>
<dbReference type="AlphaFoldDB" id="A0A0P0RE09"/>
<keyword evidence="4" id="KW-0804">Transcription</keyword>
<accession>A0A0P0RE09</accession>
<dbReference type="InterPro" id="IPR009057">
    <property type="entry name" value="Homeodomain-like_sf"/>
</dbReference>
<evidence type="ECO:0000256" key="3">
    <source>
        <dbReference type="ARBA" id="ARBA00023125"/>
    </source>
</evidence>
<evidence type="ECO:0000259" key="6">
    <source>
        <dbReference type="PROSITE" id="PS50977"/>
    </source>
</evidence>
<organism evidence="7 8">
    <name type="scientific">Paraburkholderia caribensis MBA4</name>
    <dbReference type="NCBI Taxonomy" id="1323664"/>
    <lineage>
        <taxon>Bacteria</taxon>
        <taxon>Pseudomonadati</taxon>
        <taxon>Pseudomonadota</taxon>
        <taxon>Betaproteobacteria</taxon>
        <taxon>Burkholderiales</taxon>
        <taxon>Burkholderiaceae</taxon>
        <taxon>Paraburkholderia</taxon>
    </lineage>
</organism>
<dbReference type="EMBL" id="CP012747">
    <property type="protein sequence ID" value="ALL66723.1"/>
    <property type="molecule type" value="Genomic_DNA"/>
</dbReference>
<dbReference type="Proteomes" id="UP000019146">
    <property type="component" value="Chromosome 2"/>
</dbReference>
<dbReference type="GeneID" id="69970654"/>
<dbReference type="InterPro" id="IPR036271">
    <property type="entry name" value="Tet_transcr_reg_TetR-rel_C_sf"/>
</dbReference>
<evidence type="ECO:0000313" key="8">
    <source>
        <dbReference type="Proteomes" id="UP000019146"/>
    </source>
</evidence>
<dbReference type="SUPFAM" id="SSF46689">
    <property type="entry name" value="Homeodomain-like"/>
    <property type="match status" value="1"/>
</dbReference>
<evidence type="ECO:0000256" key="2">
    <source>
        <dbReference type="ARBA" id="ARBA00023015"/>
    </source>
</evidence>